<sequence length="92" mass="10002">MSIGSPRIQAHLRLSSFLSISNSISLHIHVSPTPFSFSRPHAPSSLPLPHTRISNLCGSLSSSQCHAIIFLAPVSLLLSHSLSLWLTGWFTD</sequence>
<keyword evidence="1" id="KW-1133">Transmembrane helix</keyword>
<dbReference type="EMBL" id="LK028759">
    <property type="protein sequence ID" value="CDS25163.1"/>
    <property type="molecule type" value="Genomic_DNA"/>
</dbReference>
<gene>
    <name evidence="2" type="ORF">EgrG_002064500</name>
</gene>
<reference evidence="2" key="2">
    <citation type="submission" date="2014-06" db="EMBL/GenBank/DDBJ databases">
        <authorList>
            <person name="Aslett M."/>
        </authorList>
    </citation>
    <scope>NUCLEOTIDE SEQUENCE</scope>
</reference>
<reference evidence="4" key="3">
    <citation type="submission" date="2020-10" db="UniProtKB">
        <authorList>
            <consortium name="WormBaseParasite"/>
        </authorList>
    </citation>
    <scope>IDENTIFICATION</scope>
</reference>
<dbReference type="AlphaFoldDB" id="A0A068X2X1"/>
<protein>
    <submittedName>
        <fullName evidence="4">Ovule protein</fullName>
    </submittedName>
</protein>
<evidence type="ECO:0000313" key="2">
    <source>
        <dbReference type="EMBL" id="CDS25163.1"/>
    </source>
</evidence>
<proteinExistence type="predicted"/>
<reference evidence="2 3" key="1">
    <citation type="journal article" date="2013" name="Nature">
        <title>The genomes of four tapeworm species reveal adaptations to parasitism.</title>
        <authorList>
            <person name="Tsai I.J."/>
            <person name="Zarowiecki M."/>
            <person name="Holroyd N."/>
            <person name="Garciarrubio A."/>
            <person name="Sanchez-Flores A."/>
            <person name="Brooks K.L."/>
            <person name="Tracey A."/>
            <person name="Bobes R.J."/>
            <person name="Fragoso G."/>
            <person name="Sciutto E."/>
            <person name="Aslett M."/>
            <person name="Beasley H."/>
            <person name="Bennett H.M."/>
            <person name="Cai J."/>
            <person name="Camicia F."/>
            <person name="Clark R."/>
            <person name="Cucher M."/>
            <person name="De Silva N."/>
            <person name="Day T.A."/>
            <person name="Deplazes P."/>
            <person name="Estrada K."/>
            <person name="Fernandez C."/>
            <person name="Holland P.W."/>
            <person name="Hou J."/>
            <person name="Hu S."/>
            <person name="Huckvale T."/>
            <person name="Hung S.S."/>
            <person name="Kamenetzky L."/>
            <person name="Keane J.A."/>
            <person name="Kiss F."/>
            <person name="Koziol U."/>
            <person name="Lambert O."/>
            <person name="Liu K."/>
            <person name="Luo X."/>
            <person name="Luo Y."/>
            <person name="Macchiaroli N."/>
            <person name="Nichol S."/>
            <person name="Paps J."/>
            <person name="Parkinson J."/>
            <person name="Pouchkina-Stantcheva N."/>
            <person name="Riddiford N."/>
            <person name="Rosenzvit M."/>
            <person name="Salinas G."/>
            <person name="Wasmuth J.D."/>
            <person name="Zamanian M."/>
            <person name="Zheng Y."/>
            <person name="Cai X."/>
            <person name="Soberon X."/>
            <person name="Olson P.D."/>
            <person name="Laclette J.P."/>
            <person name="Brehm K."/>
            <person name="Berriman M."/>
            <person name="Garciarrubio A."/>
            <person name="Bobes R.J."/>
            <person name="Fragoso G."/>
            <person name="Sanchez-Flores A."/>
            <person name="Estrada K."/>
            <person name="Cevallos M.A."/>
            <person name="Morett E."/>
            <person name="Gonzalez V."/>
            <person name="Portillo T."/>
            <person name="Ochoa-Leyva A."/>
            <person name="Jose M.V."/>
            <person name="Sciutto E."/>
            <person name="Landa A."/>
            <person name="Jimenez L."/>
            <person name="Valdes V."/>
            <person name="Carrero J.C."/>
            <person name="Larralde C."/>
            <person name="Morales-Montor J."/>
            <person name="Limon-Lason J."/>
            <person name="Soberon X."/>
            <person name="Laclette J.P."/>
        </authorList>
    </citation>
    <scope>NUCLEOTIDE SEQUENCE [LARGE SCALE GENOMIC DNA]</scope>
</reference>
<dbReference type="Proteomes" id="UP000492820">
    <property type="component" value="Unassembled WGS sequence"/>
</dbReference>
<dbReference type="WBParaSite" id="EgrG_002064500">
    <property type="protein sequence ID" value="EgrG_002064500"/>
    <property type="gene ID" value="EgrG_002064500"/>
</dbReference>
<evidence type="ECO:0000313" key="4">
    <source>
        <dbReference type="WBParaSite" id="EgrG_002064500"/>
    </source>
</evidence>
<keyword evidence="1" id="KW-0812">Transmembrane</keyword>
<evidence type="ECO:0000313" key="3">
    <source>
        <dbReference type="Proteomes" id="UP000492820"/>
    </source>
</evidence>
<feature type="transmembrane region" description="Helical" evidence="1">
    <location>
        <begin position="68"/>
        <end position="90"/>
    </location>
</feature>
<name>A0A068X2X1_ECHGR</name>
<accession>A0A068X2X1</accession>
<keyword evidence="1" id="KW-0472">Membrane</keyword>
<evidence type="ECO:0000256" key="1">
    <source>
        <dbReference type="SAM" id="Phobius"/>
    </source>
</evidence>
<organism evidence="2">
    <name type="scientific">Echinococcus granulosus</name>
    <name type="common">Hydatid tapeworm</name>
    <dbReference type="NCBI Taxonomy" id="6210"/>
    <lineage>
        <taxon>Eukaryota</taxon>
        <taxon>Metazoa</taxon>
        <taxon>Spiralia</taxon>
        <taxon>Lophotrochozoa</taxon>
        <taxon>Platyhelminthes</taxon>
        <taxon>Cestoda</taxon>
        <taxon>Eucestoda</taxon>
        <taxon>Cyclophyllidea</taxon>
        <taxon>Taeniidae</taxon>
        <taxon>Echinococcus</taxon>
        <taxon>Echinococcus granulosus group</taxon>
    </lineage>
</organism>